<accession>A0A699XHX7</accession>
<reference evidence="2" key="1">
    <citation type="journal article" date="2019" name="Sci. Rep.">
        <title>Draft genome of Tanacetum cinerariifolium, the natural source of mosquito coil.</title>
        <authorList>
            <person name="Yamashiro T."/>
            <person name="Shiraishi A."/>
            <person name="Satake H."/>
            <person name="Nakayama K."/>
        </authorList>
    </citation>
    <scope>NUCLEOTIDE SEQUENCE</scope>
</reference>
<evidence type="ECO:0000313" key="2">
    <source>
        <dbReference type="EMBL" id="GFD58773.1"/>
    </source>
</evidence>
<evidence type="ECO:0000256" key="1">
    <source>
        <dbReference type="SAM" id="MobiDB-lite"/>
    </source>
</evidence>
<sequence>DTNEISSEELKVAKEGENNKDHTGRTVDGVTAALERDAAKEMLTPKAAEARLATTESNES</sequence>
<proteinExistence type="predicted"/>
<dbReference type="EMBL" id="BKCJ011857309">
    <property type="protein sequence ID" value="GFD58773.1"/>
    <property type="molecule type" value="Genomic_DNA"/>
</dbReference>
<feature type="region of interest" description="Disordered" evidence="1">
    <location>
        <begin position="1"/>
        <end position="60"/>
    </location>
</feature>
<protein>
    <submittedName>
        <fullName evidence="2">Uncharacterized protein</fullName>
    </submittedName>
</protein>
<dbReference type="AlphaFoldDB" id="A0A699XHX7"/>
<feature type="non-terminal residue" evidence="2">
    <location>
        <position position="1"/>
    </location>
</feature>
<gene>
    <name evidence="2" type="ORF">Tci_930742</name>
</gene>
<organism evidence="2">
    <name type="scientific">Tanacetum cinerariifolium</name>
    <name type="common">Dalmatian daisy</name>
    <name type="synonym">Chrysanthemum cinerariifolium</name>
    <dbReference type="NCBI Taxonomy" id="118510"/>
    <lineage>
        <taxon>Eukaryota</taxon>
        <taxon>Viridiplantae</taxon>
        <taxon>Streptophyta</taxon>
        <taxon>Embryophyta</taxon>
        <taxon>Tracheophyta</taxon>
        <taxon>Spermatophyta</taxon>
        <taxon>Magnoliopsida</taxon>
        <taxon>eudicotyledons</taxon>
        <taxon>Gunneridae</taxon>
        <taxon>Pentapetalae</taxon>
        <taxon>asterids</taxon>
        <taxon>campanulids</taxon>
        <taxon>Asterales</taxon>
        <taxon>Asteraceae</taxon>
        <taxon>Asteroideae</taxon>
        <taxon>Anthemideae</taxon>
        <taxon>Anthemidinae</taxon>
        <taxon>Tanacetum</taxon>
    </lineage>
</organism>
<name>A0A699XHX7_TANCI</name>
<comment type="caution">
    <text evidence="2">The sequence shown here is derived from an EMBL/GenBank/DDBJ whole genome shotgun (WGS) entry which is preliminary data.</text>
</comment>
<feature type="compositionally biased region" description="Basic and acidic residues" evidence="1">
    <location>
        <begin position="8"/>
        <end position="25"/>
    </location>
</feature>